<dbReference type="NCBIfam" id="TIGR00229">
    <property type="entry name" value="sensory_box"/>
    <property type="match status" value="1"/>
</dbReference>
<dbReference type="PANTHER" id="PTHR43304">
    <property type="entry name" value="PHYTOCHROME-LIKE PROTEIN CPH1"/>
    <property type="match status" value="1"/>
</dbReference>
<dbReference type="SMART" id="SM00086">
    <property type="entry name" value="PAC"/>
    <property type="match status" value="1"/>
</dbReference>
<reference evidence="8 9" key="1">
    <citation type="submission" date="2018-09" db="EMBL/GenBank/DDBJ databases">
        <authorList>
            <person name="Livingstone P.G."/>
            <person name="Whitworth D.E."/>
        </authorList>
    </citation>
    <scope>NUCLEOTIDE SEQUENCE [LARGE SCALE GENOMIC DNA]</scope>
    <source>
        <strain evidence="8 9">CA031B</strain>
    </source>
</reference>
<dbReference type="InterPro" id="IPR001610">
    <property type="entry name" value="PAC"/>
</dbReference>
<dbReference type="EMBL" id="RAWI01000973">
    <property type="protein sequence ID" value="RKH83705.1"/>
    <property type="molecule type" value="Genomic_DNA"/>
</dbReference>
<feature type="non-terminal residue" evidence="8">
    <location>
        <position position="151"/>
    </location>
</feature>
<sequence>MAVWEVDLATETLVSSPDLNRLFGLPEDSTPDIATLRSYYYPGEQERMAEQGRKAMERGERYAETDYRIIRADGEVRWLGLRCQLHVSEQGEPRRVIGVLWDVTERKGAELRHAVLAELTSRTRDFDDPEEISYVAAEVLGRALGVSRAGY</sequence>
<dbReference type="Pfam" id="PF08447">
    <property type="entry name" value="PAS_3"/>
    <property type="match status" value="1"/>
</dbReference>
<dbReference type="EC" id="2.7.13.3" evidence="2"/>
<gene>
    <name evidence="8" type="ORF">D7Y13_42690</name>
</gene>
<evidence type="ECO:0000313" key="8">
    <source>
        <dbReference type="EMBL" id="RKH83705.1"/>
    </source>
</evidence>
<protein>
    <recommendedName>
        <fullName evidence="2">histidine kinase</fullName>
        <ecNumber evidence="2">2.7.13.3</ecNumber>
    </recommendedName>
</protein>
<evidence type="ECO:0000256" key="2">
    <source>
        <dbReference type="ARBA" id="ARBA00012438"/>
    </source>
</evidence>
<name>A0ABX9Q6I4_9BACT</name>
<dbReference type="SUPFAM" id="SSF55785">
    <property type="entry name" value="PYP-like sensor domain (PAS domain)"/>
    <property type="match status" value="1"/>
</dbReference>
<dbReference type="InterPro" id="IPR013655">
    <property type="entry name" value="PAS_fold_3"/>
</dbReference>
<evidence type="ECO:0000313" key="9">
    <source>
        <dbReference type="Proteomes" id="UP000278907"/>
    </source>
</evidence>
<evidence type="ECO:0000256" key="3">
    <source>
        <dbReference type="ARBA" id="ARBA00022553"/>
    </source>
</evidence>
<accession>A0ABX9Q6I4</accession>
<dbReference type="Gene3D" id="3.30.450.20">
    <property type="entry name" value="PAS domain"/>
    <property type="match status" value="1"/>
</dbReference>
<evidence type="ECO:0000259" key="7">
    <source>
        <dbReference type="PROSITE" id="PS50113"/>
    </source>
</evidence>
<comment type="catalytic activity">
    <reaction evidence="1">
        <text>ATP + protein L-histidine = ADP + protein N-phospho-L-histidine.</text>
        <dbReference type="EC" id="2.7.13.3"/>
    </reaction>
</comment>
<dbReference type="InterPro" id="IPR052162">
    <property type="entry name" value="Sensor_kinase/Photoreceptor"/>
</dbReference>
<dbReference type="InterPro" id="IPR000700">
    <property type="entry name" value="PAS-assoc_C"/>
</dbReference>
<keyword evidence="9" id="KW-1185">Reference proteome</keyword>
<proteinExistence type="predicted"/>
<dbReference type="PANTHER" id="PTHR43304:SF1">
    <property type="entry name" value="PAC DOMAIN-CONTAINING PROTEIN"/>
    <property type="match status" value="1"/>
</dbReference>
<dbReference type="InterPro" id="IPR000014">
    <property type="entry name" value="PAS"/>
</dbReference>
<evidence type="ECO:0000256" key="5">
    <source>
        <dbReference type="ARBA" id="ARBA00022777"/>
    </source>
</evidence>
<dbReference type="PROSITE" id="PS50112">
    <property type="entry name" value="PAS"/>
    <property type="match status" value="1"/>
</dbReference>
<dbReference type="InterPro" id="IPR035965">
    <property type="entry name" value="PAS-like_dom_sf"/>
</dbReference>
<organism evidence="8 9">
    <name type="scientific">Corallococcus praedator</name>
    <dbReference type="NCBI Taxonomy" id="2316724"/>
    <lineage>
        <taxon>Bacteria</taxon>
        <taxon>Pseudomonadati</taxon>
        <taxon>Myxococcota</taxon>
        <taxon>Myxococcia</taxon>
        <taxon>Myxococcales</taxon>
        <taxon>Cystobacterineae</taxon>
        <taxon>Myxococcaceae</taxon>
        <taxon>Corallococcus</taxon>
    </lineage>
</organism>
<feature type="domain" description="PAC" evidence="7">
    <location>
        <begin position="63"/>
        <end position="115"/>
    </location>
</feature>
<evidence type="ECO:0000256" key="4">
    <source>
        <dbReference type="ARBA" id="ARBA00022679"/>
    </source>
</evidence>
<dbReference type="Gene3D" id="2.10.70.100">
    <property type="match status" value="1"/>
</dbReference>
<dbReference type="PROSITE" id="PS50113">
    <property type="entry name" value="PAC"/>
    <property type="match status" value="1"/>
</dbReference>
<keyword evidence="4" id="KW-0808">Transferase</keyword>
<dbReference type="Proteomes" id="UP000278907">
    <property type="component" value="Unassembled WGS sequence"/>
</dbReference>
<comment type="caution">
    <text evidence="8">The sequence shown here is derived from an EMBL/GenBank/DDBJ whole genome shotgun (WGS) entry which is preliminary data.</text>
</comment>
<keyword evidence="5" id="KW-0418">Kinase</keyword>
<dbReference type="CDD" id="cd00130">
    <property type="entry name" value="PAS"/>
    <property type="match status" value="1"/>
</dbReference>
<keyword evidence="3" id="KW-0597">Phosphoprotein</keyword>
<feature type="domain" description="PAS" evidence="6">
    <location>
        <begin position="1"/>
        <end position="59"/>
    </location>
</feature>
<evidence type="ECO:0000256" key="1">
    <source>
        <dbReference type="ARBA" id="ARBA00000085"/>
    </source>
</evidence>
<evidence type="ECO:0000259" key="6">
    <source>
        <dbReference type="PROSITE" id="PS50112"/>
    </source>
</evidence>